<dbReference type="SMART" id="SM01411">
    <property type="entry name" value="Ephrin_rec_like"/>
    <property type="match status" value="3"/>
</dbReference>
<dbReference type="FunFam" id="2.10.25.10:FF:000009">
    <property type="entry name" value="Low-density lipoprotein receptor isoform 1"/>
    <property type="match status" value="1"/>
</dbReference>
<dbReference type="FunFam" id="2.10.25.10:FF:000038">
    <property type="entry name" value="Fibrillin 2"/>
    <property type="match status" value="2"/>
</dbReference>
<dbReference type="SMART" id="SM00042">
    <property type="entry name" value="CUB"/>
    <property type="match status" value="1"/>
</dbReference>
<protein>
    <recommendedName>
        <fullName evidence="17">Signal peptide, CUB and EGF-like domain-containing protein 1</fullName>
    </recommendedName>
</protein>
<dbReference type="GO" id="GO:0005615">
    <property type="term" value="C:extracellular space"/>
    <property type="evidence" value="ECO:0007669"/>
    <property type="project" value="TreeGrafter"/>
</dbReference>
<dbReference type="FunFam" id="2.10.25.10:FF:000037">
    <property type="entry name" value="Signal peptide, CUB domain and EGF-like domain-containing 2"/>
    <property type="match status" value="1"/>
</dbReference>
<comment type="subcellular location">
    <subcellularLocation>
        <location evidence="1">Membrane</location>
        <topology evidence="1">Single-pass type I membrane protein</topology>
    </subcellularLocation>
</comment>
<dbReference type="FunFam" id="2.10.25.10:FF:000240">
    <property type="entry name" value="Vitamin K-dependent protein S"/>
    <property type="match status" value="1"/>
</dbReference>
<name>A0A8S3YSB8_9EUPU</name>
<comment type="caution">
    <text evidence="12">Lacks conserved residue(s) required for the propagation of feature annotation.</text>
</comment>
<evidence type="ECO:0000256" key="6">
    <source>
        <dbReference type="ARBA" id="ARBA00022737"/>
    </source>
</evidence>
<proteinExistence type="predicted"/>
<organism evidence="15 16">
    <name type="scientific">Candidula unifasciata</name>
    <dbReference type="NCBI Taxonomy" id="100452"/>
    <lineage>
        <taxon>Eukaryota</taxon>
        <taxon>Metazoa</taxon>
        <taxon>Spiralia</taxon>
        <taxon>Lophotrochozoa</taxon>
        <taxon>Mollusca</taxon>
        <taxon>Gastropoda</taxon>
        <taxon>Heterobranchia</taxon>
        <taxon>Euthyneura</taxon>
        <taxon>Panpulmonata</taxon>
        <taxon>Eupulmonata</taxon>
        <taxon>Stylommatophora</taxon>
        <taxon>Helicina</taxon>
        <taxon>Helicoidea</taxon>
        <taxon>Geomitridae</taxon>
        <taxon>Candidula</taxon>
    </lineage>
</organism>
<evidence type="ECO:0008006" key="17">
    <source>
        <dbReference type="Google" id="ProtNLM"/>
    </source>
</evidence>
<dbReference type="InterPro" id="IPR011641">
    <property type="entry name" value="Tyr-kin_ephrin_A/B_rcpt-like"/>
</dbReference>
<dbReference type="Pfam" id="PF14670">
    <property type="entry name" value="FXa_inhibition"/>
    <property type="match status" value="4"/>
</dbReference>
<keyword evidence="10" id="KW-0675">Receptor</keyword>
<dbReference type="SUPFAM" id="SSF57184">
    <property type="entry name" value="Growth factor receptor domain"/>
    <property type="match status" value="3"/>
</dbReference>
<evidence type="ECO:0000256" key="1">
    <source>
        <dbReference type="ARBA" id="ARBA00004479"/>
    </source>
</evidence>
<dbReference type="CDD" id="cd00041">
    <property type="entry name" value="CUB"/>
    <property type="match status" value="1"/>
</dbReference>
<dbReference type="InterPro" id="IPR000859">
    <property type="entry name" value="CUB_dom"/>
</dbReference>
<evidence type="ECO:0000256" key="5">
    <source>
        <dbReference type="ARBA" id="ARBA00022729"/>
    </source>
</evidence>
<dbReference type="GO" id="GO:0009986">
    <property type="term" value="C:cell surface"/>
    <property type="evidence" value="ECO:0007669"/>
    <property type="project" value="TreeGrafter"/>
</dbReference>
<dbReference type="InterPro" id="IPR000742">
    <property type="entry name" value="EGF"/>
</dbReference>
<evidence type="ECO:0000256" key="7">
    <source>
        <dbReference type="ARBA" id="ARBA00022989"/>
    </source>
</evidence>
<dbReference type="Pfam" id="PF07645">
    <property type="entry name" value="EGF_CA"/>
    <property type="match status" value="3"/>
</dbReference>
<keyword evidence="2 12" id="KW-0245">EGF-like domain</keyword>
<evidence type="ECO:0000256" key="3">
    <source>
        <dbReference type="ARBA" id="ARBA00022583"/>
    </source>
</evidence>
<dbReference type="AlphaFoldDB" id="A0A8S3YSB8"/>
<accession>A0A8S3YSB8</accession>
<dbReference type="SUPFAM" id="SSF49854">
    <property type="entry name" value="Spermadhesin, CUB domain"/>
    <property type="match status" value="1"/>
</dbReference>
<dbReference type="GO" id="GO:0016020">
    <property type="term" value="C:membrane"/>
    <property type="evidence" value="ECO:0007669"/>
    <property type="project" value="UniProtKB-SubCell"/>
</dbReference>
<dbReference type="SMART" id="SM00181">
    <property type="entry name" value="EGF"/>
    <property type="match status" value="9"/>
</dbReference>
<dbReference type="InterPro" id="IPR009030">
    <property type="entry name" value="Growth_fac_rcpt_cys_sf"/>
</dbReference>
<dbReference type="EMBL" id="CAJHNH020000538">
    <property type="protein sequence ID" value="CAG5118345.1"/>
    <property type="molecule type" value="Genomic_DNA"/>
</dbReference>
<dbReference type="Pfam" id="PF07699">
    <property type="entry name" value="Ephrin_rec_like"/>
    <property type="match status" value="3"/>
</dbReference>
<dbReference type="PROSITE" id="PS50026">
    <property type="entry name" value="EGF_3"/>
    <property type="match status" value="1"/>
</dbReference>
<dbReference type="SUPFAM" id="SSF57196">
    <property type="entry name" value="EGF/Laminin"/>
    <property type="match status" value="2"/>
</dbReference>
<dbReference type="Proteomes" id="UP000678393">
    <property type="component" value="Unassembled WGS sequence"/>
</dbReference>
<evidence type="ECO:0000256" key="11">
    <source>
        <dbReference type="ARBA" id="ARBA00023180"/>
    </source>
</evidence>
<evidence type="ECO:0000259" key="14">
    <source>
        <dbReference type="PROSITE" id="PS50026"/>
    </source>
</evidence>
<comment type="caution">
    <text evidence="15">The sequence shown here is derived from an EMBL/GenBank/DDBJ whole genome shotgun (WGS) entry which is preliminary data.</text>
</comment>
<dbReference type="InterPro" id="IPR001881">
    <property type="entry name" value="EGF-like_Ca-bd_dom"/>
</dbReference>
<evidence type="ECO:0000313" key="16">
    <source>
        <dbReference type="Proteomes" id="UP000678393"/>
    </source>
</evidence>
<keyword evidence="6" id="KW-0677">Repeat</keyword>
<evidence type="ECO:0000256" key="4">
    <source>
        <dbReference type="ARBA" id="ARBA00022692"/>
    </source>
</evidence>
<evidence type="ECO:0000259" key="13">
    <source>
        <dbReference type="PROSITE" id="PS01180"/>
    </source>
</evidence>
<feature type="domain" description="EGF-like" evidence="14">
    <location>
        <begin position="276"/>
        <end position="314"/>
    </location>
</feature>
<keyword evidence="16" id="KW-1185">Reference proteome</keyword>
<keyword evidence="7" id="KW-1133">Transmembrane helix</keyword>
<dbReference type="PANTHER" id="PTHR24046">
    <property type="entry name" value="SIGNAL PEPTIDE, CUB AND EGF-LIKE DOMAIN-CONTAINING"/>
    <property type="match status" value="1"/>
</dbReference>
<dbReference type="FunFam" id="2.60.120.290:FF:000002">
    <property type="entry name" value="Signal peptide, CUB domain and EGF-like domain-containing 2"/>
    <property type="match status" value="1"/>
</dbReference>
<dbReference type="OrthoDB" id="4062651at2759"/>
<dbReference type="PROSITE" id="PS01186">
    <property type="entry name" value="EGF_2"/>
    <property type="match status" value="3"/>
</dbReference>
<dbReference type="Gene3D" id="2.10.25.10">
    <property type="entry name" value="Laminin"/>
    <property type="match status" value="8"/>
</dbReference>
<dbReference type="PROSITE" id="PS00010">
    <property type="entry name" value="ASX_HYDROXYL"/>
    <property type="match status" value="4"/>
</dbReference>
<evidence type="ECO:0000313" key="15">
    <source>
        <dbReference type="EMBL" id="CAG5118345.1"/>
    </source>
</evidence>
<feature type="disulfide bond" evidence="12">
    <location>
        <begin position="280"/>
        <end position="290"/>
    </location>
</feature>
<keyword evidence="9 12" id="KW-1015">Disulfide bond</keyword>
<evidence type="ECO:0000256" key="9">
    <source>
        <dbReference type="ARBA" id="ARBA00023157"/>
    </source>
</evidence>
<reference evidence="15" key="1">
    <citation type="submission" date="2021-04" db="EMBL/GenBank/DDBJ databases">
        <authorList>
            <consortium name="Molecular Ecology Group"/>
        </authorList>
    </citation>
    <scope>NUCLEOTIDE SEQUENCE</scope>
</reference>
<dbReference type="GO" id="GO:0005509">
    <property type="term" value="F:calcium ion binding"/>
    <property type="evidence" value="ECO:0007669"/>
    <property type="project" value="InterPro"/>
</dbReference>
<dbReference type="PANTHER" id="PTHR24046:SF7">
    <property type="entry name" value="CUB DOMAIN-CONTAINING PROTEIN"/>
    <property type="match status" value="1"/>
</dbReference>
<dbReference type="InterPro" id="IPR052071">
    <property type="entry name" value="SCUB_EGF-like_domain"/>
</dbReference>
<evidence type="ECO:0000256" key="8">
    <source>
        <dbReference type="ARBA" id="ARBA00023136"/>
    </source>
</evidence>
<keyword evidence="11" id="KW-0325">Glycoprotein</keyword>
<dbReference type="InterPro" id="IPR035914">
    <property type="entry name" value="Sperma_CUB_dom_sf"/>
</dbReference>
<dbReference type="FunFam" id="2.10.50.10:FF:000032">
    <property type="entry name" value="Uncharacterized protein, isoform A"/>
    <property type="match status" value="1"/>
</dbReference>
<dbReference type="PROSITE" id="PS01187">
    <property type="entry name" value="EGF_CA"/>
    <property type="match status" value="3"/>
</dbReference>
<evidence type="ECO:0000256" key="12">
    <source>
        <dbReference type="PROSITE-ProRule" id="PRU00076"/>
    </source>
</evidence>
<gene>
    <name evidence="15" type="ORF">CUNI_LOCUS3903</name>
</gene>
<dbReference type="Pfam" id="PF00431">
    <property type="entry name" value="CUB"/>
    <property type="match status" value="1"/>
</dbReference>
<dbReference type="Gene3D" id="2.60.120.290">
    <property type="entry name" value="Spermadhesin, CUB domain"/>
    <property type="match status" value="1"/>
</dbReference>
<dbReference type="SMART" id="SM00179">
    <property type="entry name" value="EGF_CA"/>
    <property type="match status" value="6"/>
</dbReference>
<dbReference type="Gene3D" id="2.10.50.10">
    <property type="entry name" value="Tumor Necrosis Factor Receptor, subunit A, domain 2"/>
    <property type="match status" value="3"/>
</dbReference>
<sequence length="947" mass="104997">MISLATLSSSPPPLSKLHLSLSTRRHGMGIPLSNNNECAHNNGGCVHLCINTSANRTCSCKEGFIVAPDGKDCLDQNECAENNGGCSHQCENTLGSFDCKCNPGSSLDPSGRRCVGEWCRSKIGCDHGCRPAPTGNRVVCYCRTGYTLHSDGRTCLRSCELGNGGCHHVCNMTVDGPVCSCADKYILKPDNKTCMGTCSVNNGGCEKKCVDSNLGPTCSCPTGYMLFRDGRSCIDVDECEENTHGCSHMCENVKGSFECICPIGYKVGTDYKTCIDIDECLLNSTCDQTCVNLPGSFMCQCQPGYQLFGVTHCADVNECAVRNGGCEYTCTNTDGSYVCSCQTGFKLHPNRRDCIDERKCISLVQQPNSVLSCMYEGPQEQHCTMTCERKAQLTNRSGLLNSTSISFRCGPSTNYEWMDLGTGGLPHCSENIAAPGYSRHARLVFIGDSCDIEKQDVEDMKQNLTHMFNYDKKFMCKNRCSVDSVDLMCGTRRKKFRKLIRHNRKSLITAEFELHLNSQHPSGRCDVVCTAKRSLQILNRMLQKFKRAVRQQKYSVSFNDIEFKPVKKSLKLDKNVKELCADGMQIINNTCIACTLGTFFNIKSRTCSPCFRGTFQDEEGQLSCKECPNQQPGSGVSGATRQSQCNELCEPGTFSLSGQKPCMVCQTGTFQPNYGSTSCLPCGAGLKTKMAGSTGFKDCITRVVCEAGQYYNTSTHSCFPCAKGFYQPEAGQDFCFVCPGRTTTDFESSTSPQDCKDRQCGHHMGDNFGVLESPNFPGNYPVNVECIWKINPENSRRILIILPMIDLADEEGCGDMIVMRKSQSPSSQSTFETCESRDRPVAFTARSKKLWIQFKSNANNTAKGFSIPFVTYDEEYESLIEDIVRDGRLYSSHQHQQIFKDRQLLTALLEVIATPYNYLKYANVSHTMFPTSFFKLLTPKVRRFFQT</sequence>
<feature type="domain" description="CUB" evidence="13">
    <location>
        <begin position="760"/>
        <end position="872"/>
    </location>
</feature>
<dbReference type="GO" id="GO:0006897">
    <property type="term" value="P:endocytosis"/>
    <property type="evidence" value="ECO:0007669"/>
    <property type="project" value="UniProtKB-KW"/>
</dbReference>
<keyword evidence="4" id="KW-0812">Transmembrane</keyword>
<keyword evidence="3" id="KW-0254">Endocytosis</keyword>
<keyword evidence="5" id="KW-0732">Signal</keyword>
<dbReference type="InterPro" id="IPR049883">
    <property type="entry name" value="NOTCH1_EGF-like"/>
</dbReference>
<evidence type="ECO:0000256" key="2">
    <source>
        <dbReference type="ARBA" id="ARBA00022536"/>
    </source>
</evidence>
<keyword evidence="8" id="KW-0472">Membrane</keyword>
<dbReference type="GO" id="GO:0007165">
    <property type="term" value="P:signal transduction"/>
    <property type="evidence" value="ECO:0007669"/>
    <property type="project" value="TreeGrafter"/>
</dbReference>
<evidence type="ECO:0000256" key="10">
    <source>
        <dbReference type="ARBA" id="ARBA00023170"/>
    </source>
</evidence>
<dbReference type="InterPro" id="IPR000152">
    <property type="entry name" value="EGF-type_Asp/Asn_hydroxyl_site"/>
</dbReference>
<dbReference type="CDD" id="cd00054">
    <property type="entry name" value="EGF_CA"/>
    <property type="match status" value="1"/>
</dbReference>
<dbReference type="InterPro" id="IPR018097">
    <property type="entry name" value="EGF_Ca-bd_CS"/>
</dbReference>
<dbReference type="PROSITE" id="PS01180">
    <property type="entry name" value="CUB"/>
    <property type="match status" value="1"/>
</dbReference>